<dbReference type="InterPro" id="IPR036779">
    <property type="entry name" value="LysM_dom_sf"/>
</dbReference>
<dbReference type="InterPro" id="IPR002901">
    <property type="entry name" value="MGlyc_endo_b_GlcNAc-like_dom"/>
</dbReference>
<feature type="region of interest" description="Disordered" evidence="6">
    <location>
        <begin position="399"/>
        <end position="425"/>
    </location>
</feature>
<dbReference type="PROSITE" id="PS51782">
    <property type="entry name" value="LYSM"/>
    <property type="match status" value="1"/>
</dbReference>
<dbReference type="SMART" id="SM00047">
    <property type="entry name" value="LYZ2"/>
    <property type="match status" value="1"/>
</dbReference>
<dbReference type="Gene3D" id="3.10.350.10">
    <property type="entry name" value="LysM domain"/>
    <property type="match status" value="1"/>
</dbReference>
<dbReference type="InterPro" id="IPR003646">
    <property type="entry name" value="SH3-like_bac-type"/>
</dbReference>
<dbReference type="InterPro" id="IPR051056">
    <property type="entry name" value="Glycosyl_Hydrolase_73"/>
</dbReference>
<comment type="similarity">
    <text evidence="1">Belongs to the glycosyl hydrolase 73 family.</text>
</comment>
<feature type="domain" description="LysM" evidence="8">
    <location>
        <begin position="580"/>
        <end position="623"/>
    </location>
</feature>
<dbReference type="Gene3D" id="4.10.80.30">
    <property type="entry name" value="DNA polymerase, domain 6"/>
    <property type="match status" value="1"/>
</dbReference>
<keyword evidence="2" id="KW-0929">Antimicrobial</keyword>
<evidence type="ECO:0000256" key="3">
    <source>
        <dbReference type="ARBA" id="ARBA00022638"/>
    </source>
</evidence>
<evidence type="ECO:0000256" key="5">
    <source>
        <dbReference type="ARBA" id="ARBA00032108"/>
    </source>
</evidence>
<protein>
    <recommendedName>
        <fullName evidence="5">Peptidoglycan hydrolase</fullName>
    </recommendedName>
</protein>
<accession>A0ABD6YYH5</accession>
<feature type="region of interest" description="Disordered" evidence="6">
    <location>
        <begin position="59"/>
        <end position="132"/>
    </location>
</feature>
<dbReference type="Proteomes" id="UP000422837">
    <property type="component" value="Chromosome"/>
</dbReference>
<dbReference type="Pfam" id="PF01476">
    <property type="entry name" value="LysM"/>
    <property type="match status" value="1"/>
</dbReference>
<evidence type="ECO:0000256" key="4">
    <source>
        <dbReference type="ARBA" id="ARBA00022801"/>
    </source>
</evidence>
<dbReference type="GO" id="GO:0016787">
    <property type="term" value="F:hydrolase activity"/>
    <property type="evidence" value="ECO:0007669"/>
    <property type="project" value="UniProtKB-KW"/>
</dbReference>
<reference evidence="9 10" key="1">
    <citation type="submission" date="2019-11" db="EMBL/GenBank/DDBJ databases">
        <title>Detection and genome characteristic of a blood enterococcus casselifavus isolate from Zhengzhou,china.</title>
        <authorList>
            <person name="Wen P."/>
        </authorList>
    </citation>
    <scope>NUCLEOTIDE SEQUENCE [LARGE SCALE GENOMIC DNA]</scope>
    <source>
        <strain evidence="9 10">EC291</strain>
    </source>
</reference>
<dbReference type="CDD" id="cd00118">
    <property type="entry name" value="LysM"/>
    <property type="match status" value="1"/>
</dbReference>
<dbReference type="AlphaFoldDB" id="A0ABD6YYH5"/>
<proteinExistence type="inferred from homology"/>
<evidence type="ECO:0000313" key="10">
    <source>
        <dbReference type="Proteomes" id="UP000422837"/>
    </source>
</evidence>
<evidence type="ECO:0000256" key="7">
    <source>
        <dbReference type="SAM" id="SignalP"/>
    </source>
</evidence>
<evidence type="ECO:0000256" key="1">
    <source>
        <dbReference type="ARBA" id="ARBA00010266"/>
    </source>
</evidence>
<feature type="signal peptide" evidence="7">
    <location>
        <begin position="1"/>
        <end position="43"/>
    </location>
</feature>
<dbReference type="Pfam" id="PF01832">
    <property type="entry name" value="Glucosaminidase"/>
    <property type="match status" value="1"/>
</dbReference>
<keyword evidence="3" id="KW-0081">Bacteriolytic enzyme</keyword>
<feature type="compositionally biased region" description="Low complexity" evidence="6">
    <location>
        <begin position="400"/>
        <end position="424"/>
    </location>
</feature>
<dbReference type="Gene3D" id="1.10.530.10">
    <property type="match status" value="1"/>
</dbReference>
<evidence type="ECO:0000313" key="9">
    <source>
        <dbReference type="EMBL" id="QGN29019.1"/>
    </source>
</evidence>
<evidence type="ECO:0000256" key="2">
    <source>
        <dbReference type="ARBA" id="ARBA00022529"/>
    </source>
</evidence>
<keyword evidence="7" id="KW-0732">Signal</keyword>
<dbReference type="InterPro" id="IPR018392">
    <property type="entry name" value="LysM"/>
</dbReference>
<gene>
    <name evidence="9" type="ORF">GFU50_05700</name>
</gene>
<dbReference type="PANTHER" id="PTHR33308:SF9">
    <property type="entry name" value="PEPTIDOGLYCAN HYDROLASE FLGJ"/>
    <property type="match status" value="1"/>
</dbReference>
<dbReference type="GO" id="GO:0042742">
    <property type="term" value="P:defense response to bacterium"/>
    <property type="evidence" value="ECO:0007669"/>
    <property type="project" value="UniProtKB-KW"/>
</dbReference>
<feature type="compositionally biased region" description="Low complexity" evidence="6">
    <location>
        <begin position="63"/>
        <end position="72"/>
    </location>
</feature>
<feature type="compositionally biased region" description="Acidic residues" evidence="6">
    <location>
        <begin position="107"/>
        <end position="123"/>
    </location>
</feature>
<organism evidence="9 10">
    <name type="scientific">Enterococcus casseliflavus</name>
    <name type="common">Enterococcus flavescens</name>
    <dbReference type="NCBI Taxonomy" id="37734"/>
    <lineage>
        <taxon>Bacteria</taxon>
        <taxon>Bacillati</taxon>
        <taxon>Bacillota</taxon>
        <taxon>Bacilli</taxon>
        <taxon>Lactobacillales</taxon>
        <taxon>Enterococcaceae</taxon>
        <taxon>Enterococcus</taxon>
    </lineage>
</organism>
<dbReference type="PANTHER" id="PTHR33308">
    <property type="entry name" value="PEPTIDOGLYCAN HYDROLASE FLGJ"/>
    <property type="match status" value="1"/>
</dbReference>
<evidence type="ECO:0000259" key="8">
    <source>
        <dbReference type="PROSITE" id="PS51782"/>
    </source>
</evidence>
<dbReference type="Pfam" id="PF08239">
    <property type="entry name" value="SH3_3"/>
    <property type="match status" value="3"/>
</dbReference>
<dbReference type="SMART" id="SM00287">
    <property type="entry name" value="SH3b"/>
    <property type="match status" value="3"/>
</dbReference>
<dbReference type="SMART" id="SM00257">
    <property type="entry name" value="LysM"/>
    <property type="match status" value="1"/>
</dbReference>
<sequence length="625" mass="67929">MEERKQLRYRAKKQRRGLLYRKSAAATAALVSTVNILPMNVLADTLESAETQNGVQVVETAESTQDTSTQDSVSIVEDQEVNEGSPATQDSTDPSEAESSDVVEIQDVPENEPADDASEQNEAEIDRDIPVLSEEERIAIETKVMPNYNNPMARSNNQQAFIQQVGPMAQEVAGANDLYASVMIAQAILESGWGQSTLTTLANNMFGIKGSYNGQFVEMQTLEDDGNGNLYPIIAKFRKYPSLKESFQDNAHVLRTTSFSPGVFFYHGAWKSNTNSYRDATQWLQGRYATDTSYASKLNNLIETYNLTQYDTSSGGGSNDNNNNSNNNSEQAINKQFRTNAALNIRSDASTNASIVGSLAANATFEAVAQKSGTSVNGNTTWYRIQGRGWVSAAHVTEISSNTGGNDNNNNNGNNNDNNNSNNSAEQSINKEFRTTAALNIRSDASTSASVVGSLASNATFRAVAQKTGTSVNGNNVWYRIQGRGWVSAAYVTEVTAGSNSSEQSINKEFRTTATLNIRSDASTSARIVGSLLNNSSFRAVAQKTGTSVNGNNVWYRIEGRGWVSAAYVQETNASSSNSTTYTVRSGDTLWGISRRYGVTVNQLMQWNNLSGSLILVGQRLVVRR</sequence>
<dbReference type="SUPFAM" id="SSF54106">
    <property type="entry name" value="LysM domain"/>
    <property type="match status" value="1"/>
</dbReference>
<evidence type="ECO:0000256" key="6">
    <source>
        <dbReference type="SAM" id="MobiDB-lite"/>
    </source>
</evidence>
<feature type="chain" id="PRO_5044891684" description="Peptidoglycan hydrolase" evidence="7">
    <location>
        <begin position="44"/>
        <end position="625"/>
    </location>
</feature>
<dbReference type="Gene3D" id="2.30.30.40">
    <property type="entry name" value="SH3 Domains"/>
    <property type="match status" value="3"/>
</dbReference>
<dbReference type="EMBL" id="CP046123">
    <property type="protein sequence ID" value="QGN29019.1"/>
    <property type="molecule type" value="Genomic_DNA"/>
</dbReference>
<dbReference type="GO" id="GO:0031640">
    <property type="term" value="P:killing of cells of another organism"/>
    <property type="evidence" value="ECO:0007669"/>
    <property type="project" value="UniProtKB-KW"/>
</dbReference>
<dbReference type="RefSeq" id="WP_010747861.1">
    <property type="nucleotide sequence ID" value="NZ_CP046123.1"/>
</dbReference>
<keyword evidence="4" id="KW-0378">Hydrolase</keyword>
<name>A0ABD6YYH5_ENTCA</name>